<dbReference type="Proteomes" id="UP001215280">
    <property type="component" value="Unassembled WGS sequence"/>
</dbReference>
<feature type="compositionally biased region" description="Low complexity" evidence="2">
    <location>
        <begin position="253"/>
        <end position="265"/>
    </location>
</feature>
<dbReference type="EMBL" id="JARJLG010000153">
    <property type="protein sequence ID" value="KAJ7735616.1"/>
    <property type="molecule type" value="Genomic_DNA"/>
</dbReference>
<feature type="compositionally biased region" description="Low complexity" evidence="2">
    <location>
        <begin position="231"/>
        <end position="245"/>
    </location>
</feature>
<feature type="compositionally biased region" description="Low complexity" evidence="2">
    <location>
        <begin position="150"/>
        <end position="178"/>
    </location>
</feature>
<gene>
    <name evidence="3" type="ORF">DFH07DRAFT_779909</name>
</gene>
<feature type="compositionally biased region" description="Low complexity" evidence="2">
    <location>
        <begin position="589"/>
        <end position="614"/>
    </location>
</feature>
<feature type="region of interest" description="Disordered" evidence="2">
    <location>
        <begin position="127"/>
        <end position="527"/>
    </location>
</feature>
<evidence type="ECO:0000313" key="4">
    <source>
        <dbReference type="Proteomes" id="UP001215280"/>
    </source>
</evidence>
<keyword evidence="1" id="KW-0175">Coiled coil</keyword>
<organism evidence="3 4">
    <name type="scientific">Mycena maculata</name>
    <dbReference type="NCBI Taxonomy" id="230809"/>
    <lineage>
        <taxon>Eukaryota</taxon>
        <taxon>Fungi</taxon>
        <taxon>Dikarya</taxon>
        <taxon>Basidiomycota</taxon>
        <taxon>Agaricomycotina</taxon>
        <taxon>Agaricomycetes</taxon>
        <taxon>Agaricomycetidae</taxon>
        <taxon>Agaricales</taxon>
        <taxon>Marasmiineae</taxon>
        <taxon>Mycenaceae</taxon>
        <taxon>Mycena</taxon>
    </lineage>
</organism>
<sequence>MSPLEDRFRIPGGSLDLDLDDDHENATEQVAQSSSPKPPIFISGPPQQIAHLNPAELSRILSYIPHRLAPMTADYVLALNLSGTALRNLDISALNVLANHDTEMAGQLVRIQEGVLPCVLPLAGPSPNHSYKKDSDILSTAGNDLPDSGPPAAAHSTSSAAAPLSPDVHPGRSSPSRSPHSETGKPPPSPSREEKAGDDTDESILPLTDAKSRAEDAEEGTTSGTHQNMEDSSSTAASLPLPSDSDINRRGGAATMASAADAESSPSHYTSAASEETRILTPPVTSAEEQAAAPAEEITTGLIHGRPSNPQLAVSEEPLTRARESSLAPSAPPTPPVTDTSETVRIAERRSPATRRSSPASSSPYTNPPPDNVDLASTADGTFSEAQTSPADHCHATADSKALTAPAQDGVDPAQNRSKPARTCPEEPGETGVHGDSGAPHAEVVDAHGGSAHDSPDGSKPAAHAPPDRTAPSLQAALGDGGRGDVLLVDAENASTEALPSDGGKAAAHAQPNSTAPPEEGGLGSVLLVDTGSASACEHDNDALTLGHSDGPGCGAQGTMNSASTGDSASQSTSNEGSPNSEAGERTRTTLTAPTSSSTTFTTSFASSGTDTDTLASRLTPASTILETPSAPSVSRRQNADDSSFLDFDLLQFSPISFDAHLVHDSQISLSGELFKGGIGTDAPDALLMADSACEGQLESDIEPTTKPNVQSSCPNLASIAQECSDGFNTATYTTTSPDTTANLGGEWVLHKNSHDGNGDGTPAKYGHNQPNHPAGRHDSRFRGSETDEDVGNRGKNTTCTGLVSPAHSRGFTHIDHMPSDTKRPLSPTFASANGLMAPSRHDVSTSNSSDFRTPLPVEEHSPNRDPNFVGEKYVPQPELRPPLLGLSIPISPTSLEDELSELSPLFSPIASNDRSAPNDSASSQVFPERFFPVPRASLKTPVKSKRGARMPVARHSRGTETKRNLADASAQTDEDVEVESLCRRVKALERELRTLRAVARRSEERVQESKPRSFWEKVASTDRVVPPREPVKFGLLKDISWNFSSVGQDNCGTATSP</sequence>
<evidence type="ECO:0000313" key="3">
    <source>
        <dbReference type="EMBL" id="KAJ7735616.1"/>
    </source>
</evidence>
<feature type="region of interest" description="Disordered" evidence="2">
    <location>
        <begin position="1"/>
        <end position="39"/>
    </location>
</feature>
<dbReference type="AlphaFoldDB" id="A0AAD7I773"/>
<feature type="region of interest" description="Disordered" evidence="2">
    <location>
        <begin position="753"/>
        <end position="805"/>
    </location>
</feature>
<evidence type="ECO:0000256" key="2">
    <source>
        <dbReference type="SAM" id="MobiDB-lite"/>
    </source>
</evidence>
<protein>
    <submittedName>
        <fullName evidence="3">Uncharacterized protein</fullName>
    </submittedName>
</protein>
<reference evidence="3" key="1">
    <citation type="submission" date="2023-03" db="EMBL/GenBank/DDBJ databases">
        <title>Massive genome expansion in bonnet fungi (Mycena s.s.) driven by repeated elements and novel gene families across ecological guilds.</title>
        <authorList>
            <consortium name="Lawrence Berkeley National Laboratory"/>
            <person name="Harder C.B."/>
            <person name="Miyauchi S."/>
            <person name="Viragh M."/>
            <person name="Kuo A."/>
            <person name="Thoen E."/>
            <person name="Andreopoulos B."/>
            <person name="Lu D."/>
            <person name="Skrede I."/>
            <person name="Drula E."/>
            <person name="Henrissat B."/>
            <person name="Morin E."/>
            <person name="Kohler A."/>
            <person name="Barry K."/>
            <person name="LaButti K."/>
            <person name="Morin E."/>
            <person name="Salamov A."/>
            <person name="Lipzen A."/>
            <person name="Mereny Z."/>
            <person name="Hegedus B."/>
            <person name="Baldrian P."/>
            <person name="Stursova M."/>
            <person name="Weitz H."/>
            <person name="Taylor A."/>
            <person name="Grigoriev I.V."/>
            <person name="Nagy L.G."/>
            <person name="Martin F."/>
            <person name="Kauserud H."/>
        </authorList>
    </citation>
    <scope>NUCLEOTIDE SEQUENCE</scope>
    <source>
        <strain evidence="3">CBHHK188m</strain>
    </source>
</reference>
<name>A0AAD7I773_9AGAR</name>
<feature type="compositionally biased region" description="Polar residues" evidence="2">
    <location>
        <begin position="379"/>
        <end position="390"/>
    </location>
</feature>
<feature type="compositionally biased region" description="Basic and acidic residues" evidence="2">
    <location>
        <begin position="776"/>
        <end position="786"/>
    </location>
</feature>
<feature type="compositionally biased region" description="Low complexity" evidence="2">
    <location>
        <begin position="354"/>
        <end position="365"/>
    </location>
</feature>
<evidence type="ECO:0000256" key="1">
    <source>
        <dbReference type="SAM" id="Coils"/>
    </source>
</evidence>
<feature type="compositionally biased region" description="Basic residues" evidence="2">
    <location>
        <begin position="943"/>
        <end position="957"/>
    </location>
</feature>
<feature type="region of interest" description="Disordered" evidence="2">
    <location>
        <begin position="548"/>
        <end position="616"/>
    </location>
</feature>
<proteinExistence type="predicted"/>
<keyword evidence="4" id="KW-1185">Reference proteome</keyword>
<feature type="compositionally biased region" description="Low complexity" evidence="2">
    <location>
        <begin position="287"/>
        <end position="297"/>
    </location>
</feature>
<feature type="compositionally biased region" description="Polar residues" evidence="2">
    <location>
        <begin position="558"/>
        <end position="581"/>
    </location>
</feature>
<feature type="coiled-coil region" evidence="1">
    <location>
        <begin position="979"/>
        <end position="1006"/>
    </location>
</feature>
<feature type="region of interest" description="Disordered" evidence="2">
    <location>
        <begin position="941"/>
        <end position="974"/>
    </location>
</feature>
<feature type="region of interest" description="Disordered" evidence="2">
    <location>
        <begin position="838"/>
        <end position="877"/>
    </location>
</feature>
<comment type="caution">
    <text evidence="3">The sequence shown here is derived from an EMBL/GenBank/DDBJ whole genome shotgun (WGS) entry which is preliminary data.</text>
</comment>
<accession>A0AAD7I773</accession>